<evidence type="ECO:0000313" key="5">
    <source>
        <dbReference type="Proteomes" id="UP000270112"/>
    </source>
</evidence>
<comment type="caution">
    <text evidence="3">The sequence shown here is derived from an EMBL/GenBank/DDBJ whole genome shotgun (WGS) entry which is preliminary data.</text>
</comment>
<dbReference type="PANTHER" id="PTHR36930">
    <property type="entry name" value="METAL-SULFUR CLUSTER BIOSYNTHESIS PROTEINS YUAD-RELATED"/>
    <property type="match status" value="1"/>
</dbReference>
<proteinExistence type="predicted"/>
<dbReference type="SUPFAM" id="SSF50800">
    <property type="entry name" value="PK beta-barrel domain-like"/>
    <property type="match status" value="1"/>
</dbReference>
<dbReference type="GO" id="GO:0030151">
    <property type="term" value="F:molybdenum ion binding"/>
    <property type="evidence" value="ECO:0007669"/>
    <property type="project" value="InterPro"/>
</dbReference>
<dbReference type="OrthoDB" id="9786134at2"/>
<dbReference type="PANTHER" id="PTHR36930:SF1">
    <property type="entry name" value="MOSC DOMAIN-CONTAINING PROTEIN"/>
    <property type="match status" value="1"/>
</dbReference>
<dbReference type="InterPro" id="IPR052716">
    <property type="entry name" value="MOSC_domain"/>
</dbReference>
<name>A0A3N0IYV3_9ACTN</name>
<dbReference type="Gene3D" id="2.40.33.20">
    <property type="entry name" value="PK beta-barrel domain-like"/>
    <property type="match status" value="1"/>
</dbReference>
<protein>
    <submittedName>
        <fullName evidence="3">Sulfurase</fullName>
    </submittedName>
</protein>
<organism evidence="3 5">
    <name type="scientific">Eggerthella sinensis</name>
    <dbReference type="NCBI Taxonomy" id="242230"/>
    <lineage>
        <taxon>Bacteria</taxon>
        <taxon>Bacillati</taxon>
        <taxon>Actinomycetota</taxon>
        <taxon>Coriobacteriia</taxon>
        <taxon>Eggerthellales</taxon>
        <taxon>Eggerthellaceae</taxon>
        <taxon>Eggerthella</taxon>
    </lineage>
</organism>
<evidence type="ECO:0000313" key="2">
    <source>
        <dbReference type="EMBL" id="RDB66733.1"/>
    </source>
</evidence>
<dbReference type="InterPro" id="IPR005302">
    <property type="entry name" value="MoCF_Sase_C"/>
</dbReference>
<gene>
    <name evidence="2" type="ORF">C1876_14075</name>
    <name evidence="3" type="ORF">DMP09_06230</name>
</gene>
<dbReference type="PROSITE" id="PS51340">
    <property type="entry name" value="MOSC"/>
    <property type="match status" value="1"/>
</dbReference>
<reference evidence="5" key="2">
    <citation type="submission" date="2018-05" db="EMBL/GenBank/DDBJ databases">
        <title>Genome Sequencing of selected type strains of the family Eggerthellaceae.</title>
        <authorList>
            <person name="Danylec N."/>
            <person name="Stoll D.A."/>
            <person name="Doetsch A."/>
            <person name="Huch M."/>
        </authorList>
    </citation>
    <scope>NUCLEOTIDE SEQUENCE [LARGE SCALE GENOMIC DNA]</scope>
    <source>
        <strain evidence="5">DSM 16107</strain>
    </source>
</reference>
<dbReference type="EMBL" id="QICC01000018">
    <property type="protein sequence ID" value="RNM42155.1"/>
    <property type="molecule type" value="Genomic_DNA"/>
</dbReference>
<dbReference type="EMBL" id="PPTT01000029">
    <property type="protein sequence ID" value="RDB66733.1"/>
    <property type="molecule type" value="Genomic_DNA"/>
</dbReference>
<evidence type="ECO:0000313" key="4">
    <source>
        <dbReference type="Proteomes" id="UP000253817"/>
    </source>
</evidence>
<dbReference type="Proteomes" id="UP000253817">
    <property type="component" value="Unassembled WGS sequence"/>
</dbReference>
<feature type="domain" description="MOSC" evidence="1">
    <location>
        <begin position="29"/>
        <end position="155"/>
    </location>
</feature>
<accession>A0A3N0IYV3</accession>
<dbReference type="GO" id="GO:0030170">
    <property type="term" value="F:pyridoxal phosphate binding"/>
    <property type="evidence" value="ECO:0007669"/>
    <property type="project" value="InterPro"/>
</dbReference>
<reference evidence="3" key="3">
    <citation type="journal article" date="2019" name="Microbiol. Resour. Announc.">
        <title>Draft Genome Sequences of Type Strains of Gordonibacter faecihominis, Paraeggerthella hongkongensis, Parvibacter caecicola,Slackia equolifaciens, Slackia faecicanis, and Slackia isoflavoniconvertens.</title>
        <authorList>
            <person name="Danylec N."/>
            <person name="Stoll D.A."/>
            <person name="Dotsch A."/>
            <person name="Huch M."/>
        </authorList>
    </citation>
    <scope>NUCLEOTIDE SEQUENCE</scope>
    <source>
        <strain evidence="3">DSM 16107</strain>
    </source>
</reference>
<dbReference type="RefSeq" id="WP_114547356.1">
    <property type="nucleotide sequence ID" value="NZ_PPTT01000029.1"/>
</dbReference>
<evidence type="ECO:0000259" key="1">
    <source>
        <dbReference type="PROSITE" id="PS51340"/>
    </source>
</evidence>
<keyword evidence="4" id="KW-1185">Reference proteome</keyword>
<evidence type="ECO:0000313" key="3">
    <source>
        <dbReference type="EMBL" id="RNM42155.1"/>
    </source>
</evidence>
<dbReference type="Pfam" id="PF03473">
    <property type="entry name" value="MOSC"/>
    <property type="match status" value="1"/>
</dbReference>
<dbReference type="InterPro" id="IPR011037">
    <property type="entry name" value="Pyrv_Knase-like_insert_dom_sf"/>
</dbReference>
<reference evidence="2 4" key="1">
    <citation type="journal article" date="2018" name="Elife">
        <title>Discovery and characterization of a prevalent human gut bacterial enzyme sufficient for the inactivation of a family of plant toxins.</title>
        <authorList>
            <person name="Koppel N."/>
            <person name="Bisanz J.E."/>
            <person name="Pandelia M.E."/>
            <person name="Turnbaugh P.J."/>
            <person name="Balskus E.P."/>
        </authorList>
    </citation>
    <scope>NUCLEOTIDE SEQUENCE [LARGE SCALE GENOMIC DNA]</scope>
    <source>
        <strain evidence="2 4">DSM 16107</strain>
    </source>
</reference>
<dbReference type="Proteomes" id="UP000270112">
    <property type="component" value="Unassembled WGS sequence"/>
</dbReference>
<dbReference type="AlphaFoldDB" id="A0A3N0IYV3"/>
<sequence length="178" mass="18866">MEQARQHVGIAAGRVRSINVSKRKGTRKTPCDGAVTVVAHQGVAEDAHAGDWHRQVSLLAWESIEKARATGLDVVEGDFAENITTEGINLLALPLGTRVRVGSDVLLELSQIGKVCHTKCAIYHLAGDCIFPREGIFFVALEGGPINVGDSVEVLSLGDGTCAYTPPEALAELAAAQR</sequence>
<dbReference type="GO" id="GO:0003824">
    <property type="term" value="F:catalytic activity"/>
    <property type="evidence" value="ECO:0007669"/>
    <property type="project" value="InterPro"/>
</dbReference>